<dbReference type="Pfam" id="PF13181">
    <property type="entry name" value="TPR_8"/>
    <property type="match status" value="2"/>
</dbReference>
<dbReference type="GO" id="GO:1990535">
    <property type="term" value="P:neuron projection maintenance"/>
    <property type="evidence" value="ECO:0007669"/>
    <property type="project" value="TreeGrafter"/>
</dbReference>
<dbReference type="GO" id="GO:0005856">
    <property type="term" value="C:cytoskeleton"/>
    <property type="evidence" value="ECO:0007669"/>
    <property type="project" value="UniProtKB-SubCell"/>
</dbReference>
<keyword evidence="4" id="KW-0963">Cytoplasm</keyword>
<dbReference type="SMART" id="SM00028">
    <property type="entry name" value="TPR"/>
    <property type="match status" value="2"/>
</dbReference>
<protein>
    <recommendedName>
        <fullName evidence="3">KIF-binding protein</fullName>
    </recommendedName>
</protein>
<sequence length="609" mass="71129">MSSHFDNKMECLDTINHPESWVKEKYQEVQKLLKEHEGKIDPSKIYEKKSKAVEILLEILEALIHCKETLCTVAAAITHLNIGILQADLEDTGLAIEYFKKCIDLLEDSKLTAEGILPAVSANNQLGLIYAQRGSYEEAKDFLKQAEDLYIKFTDDIKLDPVHMVTIMGIEEIEGDLCAKSILEKLHTLTLYYLAQVCRELDDKCNFALYCHRTLSKQLSQNKITQDLDYVDWALNAATISQYFIEQDKFPQARHHLAAASCILEKYSEILKAKGTRETSESLAAEYENYDHRSASIARCWAKYGIALLGASKERLLKRFEQEEEQYLKSAKVSNEAYKYSQTETMEDPRFVDLEPELESITNEITDMYLLDFNDARPVFLNVRKWLDKAKEYYTFENHASDYAWIAQDLSQAYKYLAFFEDNEDRQARMHKRRIDILEKVIEGLCPRYYRVVCREIWIELAETYLEILDLKFERLQASNEKATPQMIAKIERLSRNSIKHFQSYLNSLEMSKSESGVESFSDDLLHQALYAYFHIGRLYNRIITSDVQQKIENMQNSIDAYSFIVNYYDKHPEKQEKLDKYEFIKLSKEFVTLLPLSLERLKQQQINQ</sequence>
<dbReference type="OrthoDB" id="409897at2759"/>
<dbReference type="KEGG" id="pbar:105426177"/>
<keyword evidence="7" id="KW-1185">Reference proteome</keyword>
<comment type="subcellular location">
    <subcellularLocation>
        <location evidence="1">Cytoplasm</location>
        <location evidence="1">Cytoskeleton</location>
    </subcellularLocation>
</comment>
<gene>
    <name evidence="8 9" type="primary">LOC105426177</name>
</gene>
<organism evidence="7 8">
    <name type="scientific">Pogonomyrmex barbatus</name>
    <name type="common">red harvester ant</name>
    <dbReference type="NCBI Taxonomy" id="144034"/>
    <lineage>
        <taxon>Eukaryota</taxon>
        <taxon>Metazoa</taxon>
        <taxon>Ecdysozoa</taxon>
        <taxon>Arthropoda</taxon>
        <taxon>Hexapoda</taxon>
        <taxon>Insecta</taxon>
        <taxon>Pterygota</taxon>
        <taxon>Neoptera</taxon>
        <taxon>Endopterygota</taxon>
        <taxon>Hymenoptera</taxon>
        <taxon>Apocrita</taxon>
        <taxon>Aculeata</taxon>
        <taxon>Formicoidea</taxon>
        <taxon>Formicidae</taxon>
        <taxon>Myrmicinae</taxon>
        <taxon>Pogonomyrmex</taxon>
    </lineage>
</organism>
<dbReference type="RefSeq" id="XP_011635586.1">
    <property type="nucleotide sequence ID" value="XM_011637284.1"/>
</dbReference>
<proteinExistence type="inferred from homology"/>
<dbReference type="GeneID" id="105426177"/>
<keyword evidence="6" id="KW-0802">TPR repeat</keyword>
<evidence type="ECO:0000256" key="4">
    <source>
        <dbReference type="ARBA" id="ARBA00022490"/>
    </source>
</evidence>
<dbReference type="Gene3D" id="1.25.40.10">
    <property type="entry name" value="Tetratricopeptide repeat domain"/>
    <property type="match status" value="1"/>
</dbReference>
<dbReference type="InterPro" id="IPR011990">
    <property type="entry name" value="TPR-like_helical_dom_sf"/>
</dbReference>
<dbReference type="InterPro" id="IPR022083">
    <property type="entry name" value="KBP"/>
</dbReference>
<evidence type="ECO:0000256" key="3">
    <source>
        <dbReference type="ARBA" id="ARBA00016840"/>
    </source>
</evidence>
<dbReference type="SUPFAM" id="SSF48452">
    <property type="entry name" value="TPR-like"/>
    <property type="match status" value="1"/>
</dbReference>
<evidence type="ECO:0000313" key="9">
    <source>
        <dbReference type="RefSeq" id="XP_011635587.1"/>
    </source>
</evidence>
<dbReference type="Pfam" id="PF12309">
    <property type="entry name" value="KBP_C"/>
    <property type="match status" value="1"/>
</dbReference>
<keyword evidence="5" id="KW-0206">Cytoskeleton</keyword>
<evidence type="ECO:0000256" key="2">
    <source>
        <dbReference type="ARBA" id="ARBA00010305"/>
    </source>
</evidence>
<evidence type="ECO:0000313" key="7">
    <source>
        <dbReference type="Proteomes" id="UP000504615"/>
    </source>
</evidence>
<accession>A0A6I9W2Y4</accession>
<dbReference type="PANTHER" id="PTHR46321:SF1">
    <property type="entry name" value="KIF-BINDING PROTEIN"/>
    <property type="match status" value="1"/>
</dbReference>
<feature type="repeat" description="TPR" evidence="6">
    <location>
        <begin position="76"/>
        <end position="109"/>
    </location>
</feature>
<dbReference type="Proteomes" id="UP000504615">
    <property type="component" value="Unplaced"/>
</dbReference>
<dbReference type="PANTHER" id="PTHR46321">
    <property type="entry name" value="KIF1-BINDING PROTEIN"/>
    <property type="match status" value="1"/>
</dbReference>
<reference evidence="8 9" key="1">
    <citation type="submission" date="2025-04" db="UniProtKB">
        <authorList>
            <consortium name="RefSeq"/>
        </authorList>
    </citation>
    <scope>IDENTIFICATION</scope>
</reference>
<evidence type="ECO:0000256" key="6">
    <source>
        <dbReference type="PROSITE-ProRule" id="PRU00339"/>
    </source>
</evidence>
<dbReference type="GO" id="GO:0021952">
    <property type="term" value="P:central nervous system projection neuron axonogenesis"/>
    <property type="evidence" value="ECO:0007669"/>
    <property type="project" value="TreeGrafter"/>
</dbReference>
<evidence type="ECO:0000256" key="1">
    <source>
        <dbReference type="ARBA" id="ARBA00004245"/>
    </source>
</evidence>
<evidence type="ECO:0000313" key="8">
    <source>
        <dbReference type="RefSeq" id="XP_011635586.1"/>
    </source>
</evidence>
<evidence type="ECO:0000256" key="5">
    <source>
        <dbReference type="ARBA" id="ARBA00023212"/>
    </source>
</evidence>
<dbReference type="GO" id="GO:0000226">
    <property type="term" value="P:microtubule cytoskeleton organization"/>
    <property type="evidence" value="ECO:0007669"/>
    <property type="project" value="TreeGrafter"/>
</dbReference>
<dbReference type="InterPro" id="IPR019734">
    <property type="entry name" value="TPR_rpt"/>
</dbReference>
<dbReference type="RefSeq" id="XP_011635587.1">
    <property type="nucleotide sequence ID" value="XM_011637285.1"/>
</dbReference>
<comment type="similarity">
    <text evidence="2">Belongs to the KIF-binding protein family.</text>
</comment>
<dbReference type="AlphaFoldDB" id="A0A6I9W2Y4"/>
<name>A0A6I9W2Y4_9HYME</name>
<dbReference type="PROSITE" id="PS50005">
    <property type="entry name" value="TPR"/>
    <property type="match status" value="1"/>
</dbReference>